<dbReference type="GO" id="GO:0005319">
    <property type="term" value="F:lipid transporter activity"/>
    <property type="evidence" value="ECO:0007669"/>
    <property type="project" value="InterPro"/>
</dbReference>
<evidence type="ECO:0000313" key="5">
    <source>
        <dbReference type="Proteomes" id="UP001356427"/>
    </source>
</evidence>
<dbReference type="InterPro" id="IPR011030">
    <property type="entry name" value="Lipovitellin_superhlx_dom"/>
</dbReference>
<reference evidence="4 5" key="1">
    <citation type="submission" date="2021-04" db="EMBL/GenBank/DDBJ databases">
        <authorList>
            <person name="De Guttry C."/>
            <person name="Zahm M."/>
            <person name="Klopp C."/>
            <person name="Cabau C."/>
            <person name="Louis A."/>
            <person name="Berthelot C."/>
            <person name="Parey E."/>
            <person name="Roest Crollius H."/>
            <person name="Montfort J."/>
            <person name="Robinson-Rechavi M."/>
            <person name="Bucao C."/>
            <person name="Bouchez O."/>
            <person name="Gislard M."/>
            <person name="Lluch J."/>
            <person name="Milhes M."/>
            <person name="Lampietro C."/>
            <person name="Lopez Roques C."/>
            <person name="Donnadieu C."/>
            <person name="Braasch I."/>
            <person name="Desvignes T."/>
            <person name="Postlethwait J."/>
            <person name="Bobe J."/>
            <person name="Wedekind C."/>
            <person name="Guiguen Y."/>
        </authorList>
    </citation>
    <scope>NUCLEOTIDE SEQUENCE [LARGE SCALE GENOMIC DNA]</scope>
    <source>
        <strain evidence="4">Cs_M1</strain>
        <tissue evidence="4">Blood</tissue>
    </source>
</reference>
<comment type="caution">
    <text evidence="4">The sequence shown here is derived from an EMBL/GenBank/DDBJ whole genome shotgun (WGS) entry which is preliminary data.</text>
</comment>
<dbReference type="InterPro" id="IPR015816">
    <property type="entry name" value="Vitellinogen_b-sht_N"/>
</dbReference>
<sequence length="548" mass="60627">MDQQLCHPECIASSSPDISYQRGVRYTYRYSTTIATTLQGSTSGRNGLALDCVVDIDAISKCHLMMQIRNPQIKRLSPQKEHSVQRLKSLRESLERSRLKFSLQGGKVTALCPQEGEQLWTLNIKRALLSMIQTSRTTEKQEVVKETDLYGTCTSKYERRGPLLVKTRNLRQCQQDRLAYFWSHSTRLREDTTVDSKLQCTQRHGTTVMEEVNCTEIISMVPLSGSTGVVKTQTVSTLTLLRAQKGTPSGVDTLGLGVLTDLQFVEEGAEGKARGRTSSPQEATDTVRKLCGLTSDQQQLSELFLLLAFQLRALSLPQLKTLWHDASFKCRNDWQPLLDGLPACGSEECIVLLTDLIRDEEIEQERAHSFLTTIALIPHPSPHIIGSVNALLKTPEVRTKALLTGSSLVHLLCQRRESPCSLIPQVQSFIQALKDTLGEGCGGEKPELLYALKAVGNAGLAASALIPQLNLCMQSHSTPLELRLTAIQAFRRIPCNADAGGGWSTPGESLLTDNTLRLSRLAFDTARVRRVFLPSCSSGDHRHHLTQG</sequence>
<dbReference type="Proteomes" id="UP001356427">
    <property type="component" value="Unassembled WGS sequence"/>
</dbReference>
<dbReference type="SMART" id="SM00638">
    <property type="entry name" value="LPD_N"/>
    <property type="match status" value="1"/>
</dbReference>
<dbReference type="InterPro" id="IPR001747">
    <property type="entry name" value="Vitellogenin_N"/>
</dbReference>
<dbReference type="SUPFAM" id="SSF48431">
    <property type="entry name" value="Lipovitellin-phosvitin complex, superhelical domain"/>
    <property type="match status" value="1"/>
</dbReference>
<organism evidence="4 5">
    <name type="scientific">Coregonus suidteri</name>
    <dbReference type="NCBI Taxonomy" id="861788"/>
    <lineage>
        <taxon>Eukaryota</taxon>
        <taxon>Metazoa</taxon>
        <taxon>Chordata</taxon>
        <taxon>Craniata</taxon>
        <taxon>Vertebrata</taxon>
        <taxon>Euteleostomi</taxon>
        <taxon>Actinopterygii</taxon>
        <taxon>Neopterygii</taxon>
        <taxon>Teleostei</taxon>
        <taxon>Protacanthopterygii</taxon>
        <taxon>Salmoniformes</taxon>
        <taxon>Salmonidae</taxon>
        <taxon>Coregoninae</taxon>
        <taxon>Coregonus</taxon>
    </lineage>
</organism>
<evidence type="ECO:0000313" key="4">
    <source>
        <dbReference type="EMBL" id="KAK6310398.1"/>
    </source>
</evidence>
<accession>A0AAN8QTN9</accession>
<dbReference type="PROSITE" id="PS51211">
    <property type="entry name" value="VITELLOGENIN"/>
    <property type="match status" value="1"/>
</dbReference>
<feature type="domain" description="Vitellogenin" evidence="3">
    <location>
        <begin position="20"/>
        <end position="493"/>
    </location>
</feature>
<protein>
    <recommendedName>
        <fullName evidence="3">Vitellogenin domain-containing protein</fullName>
    </recommendedName>
</protein>
<dbReference type="PANTHER" id="PTHR37860:SF2">
    <property type="entry name" value="VITELLOGENIN DOMAIN-CONTAINING PROTEIN"/>
    <property type="match status" value="1"/>
</dbReference>
<dbReference type="EMBL" id="JAGTTL010000016">
    <property type="protein sequence ID" value="KAK6310398.1"/>
    <property type="molecule type" value="Genomic_DNA"/>
</dbReference>
<dbReference type="Pfam" id="PF01347">
    <property type="entry name" value="Vitellogenin_N"/>
    <property type="match status" value="1"/>
</dbReference>
<name>A0AAN8QTN9_9TELE</name>
<evidence type="ECO:0000256" key="1">
    <source>
        <dbReference type="ARBA" id="ARBA00022729"/>
    </source>
</evidence>
<dbReference type="SUPFAM" id="SSF56968">
    <property type="entry name" value="Lipovitellin-phosvitin complex, beta-sheet shell regions"/>
    <property type="match status" value="1"/>
</dbReference>
<proteinExistence type="predicted"/>
<keyword evidence="1" id="KW-0732">Signal</keyword>
<comment type="caution">
    <text evidence="2">Lacks conserved residue(s) required for the propagation of feature annotation.</text>
</comment>
<dbReference type="PANTHER" id="PTHR37860">
    <property type="entry name" value="AGAP008810-PA"/>
    <property type="match status" value="1"/>
</dbReference>
<keyword evidence="5" id="KW-1185">Reference proteome</keyword>
<dbReference type="Gene3D" id="2.30.230.10">
    <property type="entry name" value="Lipovitellin, beta-sheet shell regions, chain A"/>
    <property type="match status" value="1"/>
</dbReference>
<dbReference type="Gene3D" id="1.25.10.20">
    <property type="entry name" value="Vitellinogen, superhelical"/>
    <property type="match status" value="1"/>
</dbReference>
<gene>
    <name evidence="4" type="ORF">J4Q44_G00184530</name>
</gene>
<dbReference type="InterPro" id="IPR015819">
    <property type="entry name" value="Lipid_transp_b-sht_shell"/>
</dbReference>
<evidence type="ECO:0000259" key="3">
    <source>
        <dbReference type="PROSITE" id="PS51211"/>
    </source>
</evidence>
<evidence type="ECO:0000256" key="2">
    <source>
        <dbReference type="PROSITE-ProRule" id="PRU00557"/>
    </source>
</evidence>
<dbReference type="AlphaFoldDB" id="A0AAN8QTN9"/>